<keyword evidence="6" id="KW-0804">Transcription</keyword>
<dbReference type="InterPro" id="IPR012340">
    <property type="entry name" value="NA-bd_OB-fold"/>
</dbReference>
<evidence type="ECO:0000256" key="4">
    <source>
        <dbReference type="ARBA" id="ARBA00023125"/>
    </source>
</evidence>
<feature type="domain" description="CSD" evidence="8">
    <location>
        <begin position="1"/>
        <end position="65"/>
    </location>
</feature>
<dbReference type="PIRSF" id="PIRSF002599">
    <property type="entry name" value="Cold_shock_A"/>
    <property type="match status" value="1"/>
</dbReference>
<evidence type="ECO:0000259" key="8">
    <source>
        <dbReference type="PROSITE" id="PS51857"/>
    </source>
</evidence>
<proteinExistence type="predicted"/>
<protein>
    <submittedName>
        <fullName evidence="9">Cold shock domain-containing protein</fullName>
    </submittedName>
</protein>
<evidence type="ECO:0000256" key="5">
    <source>
        <dbReference type="ARBA" id="ARBA00023159"/>
    </source>
</evidence>
<dbReference type="PANTHER" id="PTHR46565">
    <property type="entry name" value="COLD SHOCK DOMAIN PROTEIN 2"/>
    <property type="match status" value="1"/>
</dbReference>
<keyword evidence="3" id="KW-0805">Transcription regulation</keyword>
<name>A0ABV0EH46_9BURK</name>
<keyword evidence="4" id="KW-0238">DNA-binding</keyword>
<evidence type="ECO:0000256" key="7">
    <source>
        <dbReference type="RuleBase" id="RU000408"/>
    </source>
</evidence>
<keyword evidence="2" id="KW-0963">Cytoplasm</keyword>
<evidence type="ECO:0000313" key="10">
    <source>
        <dbReference type="Proteomes" id="UP001482231"/>
    </source>
</evidence>
<comment type="caution">
    <text evidence="9">The sequence shown here is derived from an EMBL/GenBank/DDBJ whole genome shotgun (WGS) entry which is preliminary data.</text>
</comment>
<dbReference type="SUPFAM" id="SSF50249">
    <property type="entry name" value="Nucleic acid-binding proteins"/>
    <property type="match status" value="1"/>
</dbReference>
<evidence type="ECO:0000256" key="1">
    <source>
        <dbReference type="ARBA" id="ARBA00004496"/>
    </source>
</evidence>
<dbReference type="PROSITE" id="PS00352">
    <property type="entry name" value="CSD_1"/>
    <property type="match status" value="1"/>
</dbReference>
<dbReference type="RefSeq" id="WP_347309092.1">
    <property type="nucleotide sequence ID" value="NZ_JBAJEX010000015.1"/>
</dbReference>
<keyword evidence="10" id="KW-1185">Reference proteome</keyword>
<sequence length="72" mass="7909">MAMGIVKWFNNSKGYGFIQPEEGEDLFVHYSSILMDGYRTLRGGQRVTFDISHGEKGAHAINVVPAPDSPAP</sequence>
<evidence type="ECO:0000256" key="3">
    <source>
        <dbReference type="ARBA" id="ARBA00023015"/>
    </source>
</evidence>
<dbReference type="InterPro" id="IPR019844">
    <property type="entry name" value="CSD_CS"/>
</dbReference>
<dbReference type="SMART" id="SM00357">
    <property type="entry name" value="CSP"/>
    <property type="match status" value="1"/>
</dbReference>
<keyword evidence="5" id="KW-0010">Activator</keyword>
<dbReference type="EMBL" id="JBAJEX010000015">
    <property type="protein sequence ID" value="MEO1767980.1"/>
    <property type="molecule type" value="Genomic_DNA"/>
</dbReference>
<dbReference type="PANTHER" id="PTHR46565:SF5">
    <property type="entry name" value="COLD SHOCK PROTEIN 2-LIKE"/>
    <property type="match status" value="1"/>
</dbReference>
<dbReference type="Proteomes" id="UP001482231">
    <property type="component" value="Unassembled WGS sequence"/>
</dbReference>
<dbReference type="PRINTS" id="PR00050">
    <property type="entry name" value="COLDSHOCK"/>
</dbReference>
<gene>
    <name evidence="9" type="ORF">V6E02_12250</name>
</gene>
<evidence type="ECO:0000313" key="9">
    <source>
        <dbReference type="EMBL" id="MEO1767980.1"/>
    </source>
</evidence>
<dbReference type="InterPro" id="IPR002059">
    <property type="entry name" value="CSP_DNA-bd"/>
</dbReference>
<accession>A0ABV0EH46</accession>
<dbReference type="CDD" id="cd04458">
    <property type="entry name" value="CSP_CDS"/>
    <property type="match status" value="1"/>
</dbReference>
<comment type="subcellular location">
    <subcellularLocation>
        <location evidence="1 7">Cytoplasm</location>
    </subcellularLocation>
</comment>
<dbReference type="InterPro" id="IPR012156">
    <property type="entry name" value="Cold_shock_CspA"/>
</dbReference>
<organism evidence="9 10">
    <name type="scientific">Thiobacter aerophilum</name>
    <dbReference type="NCBI Taxonomy" id="3121275"/>
    <lineage>
        <taxon>Bacteria</taxon>
        <taxon>Pseudomonadati</taxon>
        <taxon>Pseudomonadota</taxon>
        <taxon>Betaproteobacteria</taxon>
        <taxon>Burkholderiales</taxon>
        <taxon>Thiobacteraceae</taxon>
        <taxon>Thiobacter</taxon>
    </lineage>
</organism>
<dbReference type="Gene3D" id="2.40.50.140">
    <property type="entry name" value="Nucleic acid-binding proteins"/>
    <property type="match status" value="1"/>
</dbReference>
<evidence type="ECO:0000256" key="2">
    <source>
        <dbReference type="ARBA" id="ARBA00022490"/>
    </source>
</evidence>
<reference evidence="9 10" key="1">
    <citation type="submission" date="2024-02" db="EMBL/GenBank/DDBJ databases">
        <title>New thermophilic sulfur-oxidizing bacteria from a hot springs of the Uzon caldera (Kamchatka, Russia).</title>
        <authorList>
            <person name="Dukat A.M."/>
            <person name="Elcheninov A.G."/>
            <person name="Frolov E.N."/>
        </authorList>
    </citation>
    <scope>NUCLEOTIDE SEQUENCE [LARGE SCALE GENOMIC DNA]</scope>
    <source>
        <strain evidence="9 10">AK1</strain>
    </source>
</reference>
<dbReference type="Pfam" id="PF00313">
    <property type="entry name" value="CSD"/>
    <property type="match status" value="1"/>
</dbReference>
<dbReference type="InterPro" id="IPR011129">
    <property type="entry name" value="CSD"/>
</dbReference>
<dbReference type="PROSITE" id="PS51857">
    <property type="entry name" value="CSD_2"/>
    <property type="match status" value="1"/>
</dbReference>
<evidence type="ECO:0000256" key="6">
    <source>
        <dbReference type="ARBA" id="ARBA00023163"/>
    </source>
</evidence>